<organism evidence="1 2">
    <name type="scientific">Paraeggerthella hongkongensis</name>
    <dbReference type="NCBI Taxonomy" id="230658"/>
    <lineage>
        <taxon>Bacteria</taxon>
        <taxon>Bacillati</taxon>
        <taxon>Actinomycetota</taxon>
        <taxon>Coriobacteriia</taxon>
        <taxon>Eggerthellales</taxon>
        <taxon>Eggerthellaceae</taxon>
        <taxon>Paraeggerthella</taxon>
    </lineage>
</organism>
<comment type="caution">
    <text evidence="1">The sequence shown here is derived from an EMBL/GenBank/DDBJ whole genome shotgun (WGS) entry which is preliminary data.</text>
</comment>
<accession>A0A3N0B766</accession>
<dbReference type="RefSeq" id="WP_123192423.1">
    <property type="nucleotide sequence ID" value="NZ_QICD01000015.1"/>
</dbReference>
<name>A0A3N0B766_9ACTN</name>
<protein>
    <submittedName>
        <fullName evidence="1">Uncharacterized protein</fullName>
    </submittedName>
</protein>
<dbReference type="OrthoDB" id="3177283at2"/>
<dbReference type="EMBL" id="QICD01000015">
    <property type="protein sequence ID" value="RNL42942.1"/>
    <property type="molecule type" value="Genomic_DNA"/>
</dbReference>
<proteinExistence type="predicted"/>
<reference evidence="2" key="1">
    <citation type="submission" date="2018-05" db="EMBL/GenBank/DDBJ databases">
        <title>Genome Sequencing of selected type strains of the family Eggerthellaceae.</title>
        <authorList>
            <person name="Danylec N."/>
            <person name="Stoll D.A."/>
            <person name="Doetsch A."/>
            <person name="Huch M."/>
        </authorList>
    </citation>
    <scope>NUCLEOTIDE SEQUENCE [LARGE SCALE GENOMIC DNA]</scope>
    <source>
        <strain evidence="2">DSM 16106</strain>
    </source>
</reference>
<evidence type="ECO:0000313" key="2">
    <source>
        <dbReference type="Proteomes" id="UP000278632"/>
    </source>
</evidence>
<sequence>MKKSANGNMYEVALDEAWELFGSHLDGARSGLVCAISTQTLDERSRIALNKSAEALGYGRDACLFATLDADDAALDEQALFLLVEGIDPLCLIATDAAALTMLRNAYRCPAETGKANRIFGRTCVAFRAFSPMLDDGQEKQVAWALLKKLPTFER</sequence>
<evidence type="ECO:0000313" key="1">
    <source>
        <dbReference type="EMBL" id="RNL42942.1"/>
    </source>
</evidence>
<dbReference type="AlphaFoldDB" id="A0A3N0B766"/>
<keyword evidence="2" id="KW-1185">Reference proteome</keyword>
<gene>
    <name evidence="1" type="ORF">DMP08_08130</name>
</gene>
<dbReference type="Proteomes" id="UP000278632">
    <property type="component" value="Unassembled WGS sequence"/>
</dbReference>